<dbReference type="KEGG" id="strg:SRT_04430"/>
<dbReference type="Proteomes" id="UP000217758">
    <property type="component" value="Chromosome"/>
</dbReference>
<accession>A0A1L7LHL3</accession>
<keyword evidence="2" id="KW-1185">Reference proteome</keyword>
<dbReference type="InterPro" id="IPR014924">
    <property type="entry name" value="DUF1803"/>
</dbReference>
<reference evidence="1 2" key="1">
    <citation type="journal article" date="2016" name="Microbiol. Immunol.">
        <title>Complete genome sequence of Streptococcus troglodytae TKU31 isolated from the oral cavity of a chimpanzee (Pan troglodytes).</title>
        <authorList>
            <person name="Okamoto M."/>
            <person name="Naito M."/>
            <person name="Miyanohara M."/>
            <person name="Imai S."/>
            <person name="Nomura Y."/>
            <person name="Saito W."/>
            <person name="Momoi Y."/>
            <person name="Takada K."/>
            <person name="Miyabe-Nishiwaki T."/>
            <person name="Tomonaga M."/>
            <person name="Hanada N."/>
        </authorList>
    </citation>
    <scope>NUCLEOTIDE SEQUENCE [LARGE SCALE GENOMIC DNA]</scope>
    <source>
        <strain evidence="2">TKU 31</strain>
    </source>
</reference>
<protein>
    <recommendedName>
        <fullName evidence="3">DUF1803 domain-containing protein</fullName>
    </recommendedName>
</protein>
<evidence type="ECO:0000313" key="2">
    <source>
        <dbReference type="Proteomes" id="UP000217758"/>
    </source>
</evidence>
<proteinExistence type="predicted"/>
<dbReference type="EMBL" id="AP014612">
    <property type="protein sequence ID" value="BAQ23704.1"/>
    <property type="molecule type" value="Genomic_DNA"/>
</dbReference>
<evidence type="ECO:0008006" key="3">
    <source>
        <dbReference type="Google" id="ProtNLM"/>
    </source>
</evidence>
<name>A0A1L7LHL3_9STRE</name>
<dbReference type="AlphaFoldDB" id="A0A1L7LHL3"/>
<organism evidence="1 2">
    <name type="scientific">Streptococcus troglodytae</name>
    <dbReference type="NCBI Taxonomy" id="1111760"/>
    <lineage>
        <taxon>Bacteria</taxon>
        <taxon>Bacillati</taxon>
        <taxon>Bacillota</taxon>
        <taxon>Bacilli</taxon>
        <taxon>Lactobacillales</taxon>
        <taxon>Streptococcaceae</taxon>
        <taxon>Streptococcus</taxon>
    </lineage>
</organism>
<evidence type="ECO:0000313" key="1">
    <source>
        <dbReference type="EMBL" id="BAQ23704.1"/>
    </source>
</evidence>
<dbReference type="Pfam" id="PF08820">
    <property type="entry name" value="DUF1803"/>
    <property type="match status" value="1"/>
</dbReference>
<sequence length="216" mass="25406">MIKIYNGSKLTRQPFFIKLINYLQIHDDVTLRQIKKDFADIKNLERSIEDYVQAGYILRKNKRYDNAFKLLETLDGLTLDSQIFVDDQSSIYQDLLALTFETYLSNQTNAALIIEKTDISRDSLTLFNYFFKLSGNLSLSREQEPLYHLLGDVNQEYALKYMTTFLLKFGRKAMVKQKRPDIFVQALVLLGYLEQIDEQSYRLKMTFDKEKLIFAS</sequence>
<dbReference type="RefSeq" id="WP_128832909.1">
    <property type="nucleotide sequence ID" value="NZ_AP014612.1"/>
</dbReference>
<gene>
    <name evidence="1" type="ORF">SRT_04430</name>
</gene>